<dbReference type="InterPro" id="IPR051943">
    <property type="entry name" value="TRAFAC_Dynamin-like_GTPase"/>
</dbReference>
<dbReference type="InterPro" id="IPR045063">
    <property type="entry name" value="Dynamin_N"/>
</dbReference>
<dbReference type="Proteomes" id="UP001153069">
    <property type="component" value="Unassembled WGS sequence"/>
</dbReference>
<gene>
    <name evidence="4" type="ORF">SEMRO_1451_G273840.1</name>
</gene>
<proteinExistence type="predicted"/>
<keyword evidence="5" id="KW-1185">Reference proteome</keyword>
<evidence type="ECO:0000313" key="4">
    <source>
        <dbReference type="EMBL" id="CAB9523744.1"/>
    </source>
</evidence>
<feature type="region of interest" description="Disordered" evidence="1">
    <location>
        <begin position="157"/>
        <end position="179"/>
    </location>
</feature>
<dbReference type="InterPro" id="IPR005225">
    <property type="entry name" value="Small_GTP-bd"/>
</dbReference>
<reference evidence="4" key="1">
    <citation type="submission" date="2020-06" db="EMBL/GenBank/DDBJ databases">
        <authorList>
            <consortium name="Plant Systems Biology data submission"/>
        </authorList>
    </citation>
    <scope>NUCLEOTIDE SEQUENCE</scope>
    <source>
        <strain evidence="4">D6</strain>
    </source>
</reference>
<name>A0A9N8ER24_9STRA</name>
<keyword evidence="2" id="KW-0812">Transmembrane</keyword>
<evidence type="ECO:0000259" key="3">
    <source>
        <dbReference type="Pfam" id="PF00350"/>
    </source>
</evidence>
<feature type="compositionally biased region" description="Basic and acidic residues" evidence="1">
    <location>
        <begin position="157"/>
        <end position="169"/>
    </location>
</feature>
<dbReference type="NCBIfam" id="TIGR00231">
    <property type="entry name" value="small_GTP"/>
    <property type="match status" value="1"/>
</dbReference>
<dbReference type="AlphaFoldDB" id="A0A9N8ER24"/>
<evidence type="ECO:0000313" key="5">
    <source>
        <dbReference type="Proteomes" id="UP001153069"/>
    </source>
</evidence>
<dbReference type="InterPro" id="IPR027417">
    <property type="entry name" value="P-loop_NTPase"/>
</dbReference>
<feature type="region of interest" description="Disordered" evidence="1">
    <location>
        <begin position="41"/>
        <end position="62"/>
    </location>
</feature>
<dbReference type="GO" id="GO:0005525">
    <property type="term" value="F:GTP binding"/>
    <property type="evidence" value="ECO:0007669"/>
    <property type="project" value="InterPro"/>
</dbReference>
<dbReference type="EMBL" id="CAICTM010001449">
    <property type="protein sequence ID" value="CAB9523744.1"/>
    <property type="molecule type" value="Genomic_DNA"/>
</dbReference>
<organism evidence="4 5">
    <name type="scientific">Seminavis robusta</name>
    <dbReference type="NCBI Taxonomy" id="568900"/>
    <lineage>
        <taxon>Eukaryota</taxon>
        <taxon>Sar</taxon>
        <taxon>Stramenopiles</taxon>
        <taxon>Ochrophyta</taxon>
        <taxon>Bacillariophyta</taxon>
        <taxon>Bacillariophyceae</taxon>
        <taxon>Bacillariophycidae</taxon>
        <taxon>Naviculales</taxon>
        <taxon>Naviculaceae</taxon>
        <taxon>Seminavis</taxon>
    </lineage>
</organism>
<sequence length="703" mass="76760">MLRVPVASFATVSGRSLIPKGYPKLHSRWIRQIRSLSTVAPESTEPVSAAPTTEETKSSGGLLSLLTSEERDLLSQQRALMQQARDLTKAVGSVSVKDYTAALFLDNLVDETTFSIVVAGEFNAGKSTLINALLGRKILESGALPTTDSITIITQQKLEESSSDGHEAELSEQSEEADANDISVTQQKFHVAGNDGATTTTGSGVIVHQVANVPLLEDLTLIDTPGTNAVLADHTARTLRLLPTADLILFVTSADRPFPESEKVLLASIQKYRKSIVVILNKMDILDTSGGSFGKEEKQKVVDFVTDHAADLLGGRPMVIPVSSRDALSSKVMNTTTATNIPSNNVWERSNFGSLESFLRDSLTMETKIKTKLTNPIGQMEGMVTASLESVRTEQEELELDVATIKLLHGQYAAWKKEMDMQMLGFRKDVATLLQTEGNRCSVLLNRMGLFKFFQSALFGGNDTASFKAEFDNTRPHVSSRSKSLEAELLESVEETAESIATRGRAQGQAVIEYLGKRPAMKNQSLVGSVSAASRFEDTRKILSDKLSDAVITHVASSQDDEAYVEKRLFRSLQQTAMVSAGLEVGALMSGLATAAELVDIMAGMGSCSLLAIGGGIVYGQGRRRIQNEYRGSWKEKEELLDEALEVICAKELSRVERRILDGVAPYTRFVETEQERLEKLSEHGENILVQAHSLRNRISKLR</sequence>
<dbReference type="Gene3D" id="3.40.50.300">
    <property type="entry name" value="P-loop containing nucleotide triphosphate hydrolases"/>
    <property type="match status" value="1"/>
</dbReference>
<feature type="compositionally biased region" description="Acidic residues" evidence="1">
    <location>
        <begin position="170"/>
        <end position="179"/>
    </location>
</feature>
<evidence type="ECO:0000256" key="1">
    <source>
        <dbReference type="SAM" id="MobiDB-lite"/>
    </source>
</evidence>
<dbReference type="PANTHER" id="PTHR43681">
    <property type="entry name" value="TRANSMEMBRANE GTPASE FZO"/>
    <property type="match status" value="1"/>
</dbReference>
<keyword evidence="2" id="KW-0472">Membrane</keyword>
<feature type="transmembrane region" description="Helical" evidence="2">
    <location>
        <begin position="601"/>
        <end position="620"/>
    </location>
</feature>
<dbReference type="Pfam" id="PF00350">
    <property type="entry name" value="Dynamin_N"/>
    <property type="match status" value="1"/>
</dbReference>
<evidence type="ECO:0000256" key="2">
    <source>
        <dbReference type="SAM" id="Phobius"/>
    </source>
</evidence>
<comment type="caution">
    <text evidence="4">The sequence shown here is derived from an EMBL/GenBank/DDBJ whole genome shotgun (WGS) entry which is preliminary data.</text>
</comment>
<accession>A0A9N8ER24</accession>
<dbReference type="SUPFAM" id="SSF52540">
    <property type="entry name" value="P-loop containing nucleoside triphosphate hydrolases"/>
    <property type="match status" value="1"/>
</dbReference>
<dbReference type="OrthoDB" id="8927528at2759"/>
<dbReference type="PANTHER" id="PTHR43681:SF1">
    <property type="entry name" value="SARCALUMENIN"/>
    <property type="match status" value="1"/>
</dbReference>
<feature type="domain" description="Dynamin N-terminal" evidence="3">
    <location>
        <begin position="116"/>
        <end position="282"/>
    </location>
</feature>
<keyword evidence="2" id="KW-1133">Transmembrane helix</keyword>
<protein>
    <submittedName>
        <fullName evidence="4">Dynamin family</fullName>
    </submittedName>
</protein>
<dbReference type="CDD" id="cd09912">
    <property type="entry name" value="DLP_2"/>
    <property type="match status" value="1"/>
</dbReference>